<evidence type="ECO:0000313" key="4">
    <source>
        <dbReference type="Proteomes" id="UP000320623"/>
    </source>
</evidence>
<feature type="transmembrane region" description="Helical" evidence="1">
    <location>
        <begin position="255"/>
        <end position="276"/>
    </location>
</feature>
<reference evidence="4" key="1">
    <citation type="submission" date="2015-11" db="EMBL/GenBank/DDBJ databases">
        <authorList>
            <person name="Varghese N."/>
        </authorList>
    </citation>
    <scope>NUCLEOTIDE SEQUENCE [LARGE SCALE GENOMIC DNA]</scope>
</reference>
<feature type="transmembrane region" description="Helical" evidence="1">
    <location>
        <begin position="361"/>
        <end position="378"/>
    </location>
</feature>
<keyword evidence="1" id="KW-1133">Transmembrane helix</keyword>
<dbReference type="EMBL" id="FAOO01000001">
    <property type="protein sequence ID" value="CUU01021.1"/>
    <property type="molecule type" value="Genomic_DNA"/>
</dbReference>
<organism evidence="3 4">
    <name type="scientific">Candidatus Thermokryptus mobilis</name>
    <dbReference type="NCBI Taxonomy" id="1643428"/>
    <lineage>
        <taxon>Bacteria</taxon>
        <taxon>Pseudomonadati</taxon>
        <taxon>Candidatus Kryptoniota</taxon>
        <taxon>Candidatus Thermokryptus</taxon>
    </lineage>
</organism>
<feature type="transmembrane region" description="Helical" evidence="1">
    <location>
        <begin position="123"/>
        <end position="141"/>
    </location>
</feature>
<dbReference type="Proteomes" id="UP000320623">
    <property type="component" value="Unassembled WGS sequence"/>
</dbReference>
<dbReference type="AlphaFoldDB" id="A0A0S4MUE1"/>
<keyword evidence="4" id="KW-1185">Reference proteome</keyword>
<evidence type="ECO:0000313" key="3">
    <source>
        <dbReference type="EMBL" id="CUU01021.1"/>
    </source>
</evidence>
<dbReference type="Pfam" id="PF07786">
    <property type="entry name" value="HGSNAT_cat"/>
    <property type="match status" value="1"/>
</dbReference>
<feature type="transmembrane region" description="Helical" evidence="1">
    <location>
        <begin position="328"/>
        <end position="349"/>
    </location>
</feature>
<dbReference type="STRING" id="1643428.GCA_001442855_00140"/>
<name>A0A0S4MUE1_9BACT</name>
<gene>
    <name evidence="3" type="ORF">JGI1_00150</name>
</gene>
<proteinExistence type="predicted"/>
<dbReference type="OrthoDB" id="1418407at2"/>
<keyword evidence="1" id="KW-0812">Transmembrane</keyword>
<evidence type="ECO:0000259" key="2">
    <source>
        <dbReference type="Pfam" id="PF07786"/>
    </source>
</evidence>
<keyword evidence="1" id="KW-0472">Membrane</keyword>
<protein>
    <recommendedName>
        <fullName evidence="2">Heparan-alpha-glucosaminide N-acetyltransferase catalytic domain-containing protein</fullName>
    </recommendedName>
</protein>
<feature type="transmembrane region" description="Helical" evidence="1">
    <location>
        <begin position="222"/>
        <end position="243"/>
    </location>
</feature>
<accession>A0A0S4MUE1</accession>
<feature type="transmembrane region" description="Helical" evidence="1">
    <location>
        <begin position="43"/>
        <end position="66"/>
    </location>
</feature>
<feature type="transmembrane region" description="Helical" evidence="1">
    <location>
        <begin position="150"/>
        <end position="170"/>
    </location>
</feature>
<dbReference type="InterPro" id="IPR012429">
    <property type="entry name" value="HGSNAT_cat"/>
</dbReference>
<feature type="transmembrane region" description="Helical" evidence="1">
    <location>
        <begin position="288"/>
        <end position="308"/>
    </location>
</feature>
<dbReference type="RefSeq" id="WP_140943955.1">
    <property type="nucleotide sequence ID" value="NZ_FAOO01000001.1"/>
</dbReference>
<sequence>MNGRLRFIDVYRGLAILLMLHGHTADAVLSPTEKMSLAFQIYTVFRGFTAPMFLFISGFAFSITTLKRADEYFKFSKKFIKRLRKFLFITLLGYFLHLPYLSLKKILNESDFQTLAQLFSSDVLQVIGLTLLFLQITLFLIKDEAKFANLMLYLGALIFATSQIFFTIDFSKFLPLPISQYLNTFNGSKFPFFPWSGFVMFGSYLGYIYIKASKNGTTEKFFKEISIASFALFPIATALQIIYEAILKPDTNLIYSSPFLAISRLAFVVILFCAIWEIDSKINLKIYPIQLLGMESLFAYVFHLMVVYGSPVNPFHSFYALLGNSLEYPFAFSLFVALASTTFALSYLLNFLKSKKPRAVNLLKFVIVNLFLLIFITSPY</sequence>
<feature type="transmembrane region" description="Helical" evidence="1">
    <location>
        <begin position="86"/>
        <end position="103"/>
    </location>
</feature>
<evidence type="ECO:0000256" key="1">
    <source>
        <dbReference type="SAM" id="Phobius"/>
    </source>
</evidence>
<feature type="domain" description="Heparan-alpha-glucosaminide N-acetyltransferase catalytic" evidence="2">
    <location>
        <begin position="4"/>
        <end position="217"/>
    </location>
</feature>
<feature type="transmembrane region" description="Helical" evidence="1">
    <location>
        <begin position="190"/>
        <end position="210"/>
    </location>
</feature>